<reference evidence="2 3" key="1">
    <citation type="submission" date="2016-10" db="EMBL/GenBank/DDBJ databases">
        <authorList>
            <person name="Varghese N."/>
            <person name="Submissions S."/>
        </authorList>
    </citation>
    <scope>NUCLEOTIDE SEQUENCE [LARGE SCALE GENOMIC DNA]</scope>
    <source>
        <strain evidence="2 3">WCC6</strain>
    </source>
</reference>
<proteinExistence type="predicted"/>
<feature type="chain" id="PRO_5038577347" description="Lipoprotein" evidence="1">
    <location>
        <begin position="20"/>
        <end position="342"/>
    </location>
</feature>
<evidence type="ECO:0008006" key="4">
    <source>
        <dbReference type="Google" id="ProtNLM"/>
    </source>
</evidence>
<accession>A0A1H2UH47</accession>
<evidence type="ECO:0000256" key="1">
    <source>
        <dbReference type="SAM" id="SignalP"/>
    </source>
</evidence>
<gene>
    <name evidence="2" type="ORF">SAMN05216495_102210</name>
</gene>
<dbReference type="EMBL" id="FNOP01000002">
    <property type="protein sequence ID" value="SDW55407.1"/>
    <property type="molecule type" value="Genomic_DNA"/>
</dbReference>
<protein>
    <recommendedName>
        <fullName evidence="4">Lipoprotein</fullName>
    </recommendedName>
</protein>
<name>A0A1H2UH47_ACIFE</name>
<dbReference type="Gene3D" id="2.130.10.10">
    <property type="entry name" value="YVTN repeat-like/Quinoprotein amine dehydrogenase"/>
    <property type="match status" value="1"/>
</dbReference>
<sequence length="342" mass="39057">MRKTWKQILLGALTLCVLASGCGGGKGGGGTPEDPNADLPVRKKISTPVASSFKVDGRTVNIYEYTGLTFKDQILWTDTLAVDGDRIYFFGFDTKDETYRTKLRSVSFKDETLSDLKVLDERAYWRDKLVVSNGTVYDWHKQGDYQSREKKNEASYWHYYDGKTMVPTDFTGTTLIPIDQGKDVVFTQKRDYWTGTLDKGTLTKGKELLTAESIRKAGLNIKKQWADKDGLYLMGYMKNDKGENQNVVRQYSLQDGQLIQSFEGPLTKEGRGYAVTEHRVVLGQEGGIYWIYRKKDGKLLGKFKTEPKLTMEILTPMKNDSILIYRRISREKGEAKLYRMDL</sequence>
<dbReference type="InterPro" id="IPR015943">
    <property type="entry name" value="WD40/YVTN_repeat-like_dom_sf"/>
</dbReference>
<feature type="signal peptide" evidence="1">
    <location>
        <begin position="1"/>
        <end position="19"/>
    </location>
</feature>
<dbReference type="Proteomes" id="UP000182379">
    <property type="component" value="Unassembled WGS sequence"/>
</dbReference>
<evidence type="ECO:0000313" key="3">
    <source>
        <dbReference type="Proteomes" id="UP000182379"/>
    </source>
</evidence>
<keyword evidence="1" id="KW-0732">Signal</keyword>
<dbReference type="PROSITE" id="PS51257">
    <property type="entry name" value="PROKAR_LIPOPROTEIN"/>
    <property type="match status" value="1"/>
</dbReference>
<organism evidence="2 3">
    <name type="scientific">Acidaminococcus fermentans</name>
    <dbReference type="NCBI Taxonomy" id="905"/>
    <lineage>
        <taxon>Bacteria</taxon>
        <taxon>Bacillati</taxon>
        <taxon>Bacillota</taxon>
        <taxon>Negativicutes</taxon>
        <taxon>Acidaminococcales</taxon>
        <taxon>Acidaminococcaceae</taxon>
        <taxon>Acidaminococcus</taxon>
    </lineage>
</organism>
<comment type="caution">
    <text evidence="2">The sequence shown here is derived from an EMBL/GenBank/DDBJ whole genome shotgun (WGS) entry which is preliminary data.</text>
</comment>
<evidence type="ECO:0000313" key="2">
    <source>
        <dbReference type="EMBL" id="SDW55407.1"/>
    </source>
</evidence>
<dbReference type="AlphaFoldDB" id="A0A1H2UH47"/>